<reference evidence="2 3" key="1">
    <citation type="journal article" date="2016" name="Nat. Commun.">
        <title>Ectomycorrhizal ecology is imprinted in the genome of the dominant symbiotic fungus Cenococcum geophilum.</title>
        <authorList>
            <consortium name="DOE Joint Genome Institute"/>
            <person name="Peter M."/>
            <person name="Kohler A."/>
            <person name="Ohm R.A."/>
            <person name="Kuo A."/>
            <person name="Krutzmann J."/>
            <person name="Morin E."/>
            <person name="Arend M."/>
            <person name="Barry K.W."/>
            <person name="Binder M."/>
            <person name="Choi C."/>
            <person name="Clum A."/>
            <person name="Copeland A."/>
            <person name="Grisel N."/>
            <person name="Haridas S."/>
            <person name="Kipfer T."/>
            <person name="LaButti K."/>
            <person name="Lindquist E."/>
            <person name="Lipzen A."/>
            <person name="Maire R."/>
            <person name="Meier B."/>
            <person name="Mihaltcheva S."/>
            <person name="Molinier V."/>
            <person name="Murat C."/>
            <person name="Poggeler S."/>
            <person name="Quandt C.A."/>
            <person name="Sperisen C."/>
            <person name="Tritt A."/>
            <person name="Tisserant E."/>
            <person name="Crous P.W."/>
            <person name="Henrissat B."/>
            <person name="Nehls U."/>
            <person name="Egli S."/>
            <person name="Spatafora J.W."/>
            <person name="Grigoriev I.V."/>
            <person name="Martin F.M."/>
        </authorList>
    </citation>
    <scope>NUCLEOTIDE SEQUENCE [LARGE SCALE GENOMIC DNA]</scope>
    <source>
        <strain evidence="2 3">CBS 459.81</strain>
    </source>
</reference>
<proteinExistence type="predicted"/>
<name>A0A8E2DXX0_9PEZI</name>
<keyword evidence="3" id="KW-1185">Reference proteome</keyword>
<protein>
    <submittedName>
        <fullName evidence="2">Uncharacterized protein</fullName>
    </submittedName>
</protein>
<evidence type="ECO:0000313" key="3">
    <source>
        <dbReference type="Proteomes" id="UP000250266"/>
    </source>
</evidence>
<evidence type="ECO:0000256" key="1">
    <source>
        <dbReference type="SAM" id="MobiDB-lite"/>
    </source>
</evidence>
<dbReference type="OrthoDB" id="3491794at2759"/>
<dbReference type="AlphaFoldDB" id="A0A8E2DXX0"/>
<accession>A0A8E2DXX0</accession>
<organism evidence="2 3">
    <name type="scientific">Lepidopterella palustris CBS 459.81</name>
    <dbReference type="NCBI Taxonomy" id="1314670"/>
    <lineage>
        <taxon>Eukaryota</taxon>
        <taxon>Fungi</taxon>
        <taxon>Dikarya</taxon>
        <taxon>Ascomycota</taxon>
        <taxon>Pezizomycotina</taxon>
        <taxon>Dothideomycetes</taxon>
        <taxon>Pleosporomycetidae</taxon>
        <taxon>Mytilinidiales</taxon>
        <taxon>Argynnaceae</taxon>
        <taxon>Lepidopterella</taxon>
    </lineage>
</organism>
<sequence length="223" mass="25136">MEDLGGSITQEQGRGRGRGRKTVAFEEVAKKTSWPLEDLKNCYKRSRNFMYLLESDGPGYLLELGTGVSHIWQRLSHDDINLLRKYRQSKLQDVEERSKKLHIVAARVFIRGLVAYGWTYRQLAQCRSNLMIQLGRYVDLEKLAGGEILALEVQGNKRPCVDSGGESGKRRCRRSSTTELETNRQEDPQAVRLEATSQPGAEGSRIPTSGSAPRTYMNICLTA</sequence>
<feature type="region of interest" description="Disordered" evidence="1">
    <location>
        <begin position="160"/>
        <end position="212"/>
    </location>
</feature>
<dbReference type="EMBL" id="KV745661">
    <property type="protein sequence ID" value="OCK73762.1"/>
    <property type="molecule type" value="Genomic_DNA"/>
</dbReference>
<evidence type="ECO:0000313" key="2">
    <source>
        <dbReference type="EMBL" id="OCK73762.1"/>
    </source>
</evidence>
<feature type="region of interest" description="Disordered" evidence="1">
    <location>
        <begin position="1"/>
        <end position="20"/>
    </location>
</feature>
<dbReference type="Proteomes" id="UP000250266">
    <property type="component" value="Unassembled WGS sequence"/>
</dbReference>
<gene>
    <name evidence="2" type="ORF">K432DRAFT_312103</name>
</gene>